<name>A0A6B8W331_9CORY</name>
<dbReference type="KEGG" id="ccoe:CETAM_10445"/>
<comment type="similarity">
    <text evidence="1">Belongs to the aldo/keto reductase family.</text>
</comment>
<dbReference type="PROSITE" id="PS00798">
    <property type="entry name" value="ALDOKETO_REDUCTASE_1"/>
    <property type="match status" value="1"/>
</dbReference>
<dbReference type="InterPro" id="IPR023210">
    <property type="entry name" value="NADP_OxRdtase_dom"/>
</dbReference>
<dbReference type="PANTHER" id="PTHR43827">
    <property type="entry name" value="2,5-DIKETO-D-GLUCONIC ACID REDUCTASE"/>
    <property type="match status" value="1"/>
</dbReference>
<evidence type="ECO:0000256" key="6">
    <source>
        <dbReference type="PIRSR" id="PIRSR000097-3"/>
    </source>
</evidence>
<dbReference type="InterPro" id="IPR020471">
    <property type="entry name" value="AKR"/>
</dbReference>
<keyword evidence="10" id="KW-1185">Reference proteome</keyword>
<feature type="active site" description="Proton donor" evidence="4">
    <location>
        <position position="52"/>
    </location>
</feature>
<evidence type="ECO:0000256" key="5">
    <source>
        <dbReference type="PIRSR" id="PIRSR000097-2"/>
    </source>
</evidence>
<dbReference type="Proteomes" id="UP000425178">
    <property type="component" value="Chromosome"/>
</dbReference>
<feature type="site" description="Lowers pKa of active site Tyr" evidence="6">
    <location>
        <position position="77"/>
    </location>
</feature>
<evidence type="ECO:0000256" key="4">
    <source>
        <dbReference type="PIRSR" id="PIRSR000097-1"/>
    </source>
</evidence>
<keyword evidence="2" id="KW-0521">NADP</keyword>
<dbReference type="PIRSF" id="PIRSF000097">
    <property type="entry name" value="AKR"/>
    <property type="match status" value="1"/>
</dbReference>
<dbReference type="PRINTS" id="PR00069">
    <property type="entry name" value="ALDKETRDTASE"/>
</dbReference>
<feature type="region of interest" description="Disordered" evidence="7">
    <location>
        <begin position="259"/>
        <end position="278"/>
    </location>
</feature>
<dbReference type="GO" id="GO:0016616">
    <property type="term" value="F:oxidoreductase activity, acting on the CH-OH group of donors, NAD or NADP as acceptor"/>
    <property type="evidence" value="ECO:0007669"/>
    <property type="project" value="UniProtKB-ARBA"/>
</dbReference>
<dbReference type="Gene3D" id="3.20.20.100">
    <property type="entry name" value="NADP-dependent oxidoreductase domain"/>
    <property type="match status" value="1"/>
</dbReference>
<evidence type="ECO:0000256" key="3">
    <source>
        <dbReference type="ARBA" id="ARBA00023002"/>
    </source>
</evidence>
<dbReference type="InterPro" id="IPR036812">
    <property type="entry name" value="NAD(P)_OxRdtase_dom_sf"/>
</dbReference>
<reference evidence="9 10" key="1">
    <citation type="journal article" date="2021" name="Int. J. Syst. Evol. Microbiol.">
        <title>Classification of three corynebacterial strains isolated from a small paddock in North Rhine-Westphalia: proposal of &lt;i&gt;Corynebacterium kalinowskii&lt;/i&gt; sp. nov., &lt;i&gt;Corynebacterium comes&lt;/i&gt; sp. nov. and &lt;i&gt;Corynebacterium occultum&lt;/i&gt; sp. nov.</title>
        <authorList>
            <person name="Schaffert L."/>
            <person name="Ruwe M."/>
            <person name="Milse J."/>
            <person name="Hanuschka K."/>
            <person name="Ortseifen V."/>
            <person name="Droste J."/>
            <person name="Brandt D."/>
            <person name="Schl L."/>
            <person name="Kutter Y."/>
            <person name="Vinke S."/>
            <person name="Vieh P."/>
            <person name="Jacob L."/>
            <person name="L N.C."/>
            <person name="Schulte-Berndt E."/>
            <person name="Hain C."/>
            <person name="Linder M."/>
            <person name="Schmidt P."/>
            <person name="Wollenschl L."/>
            <person name="Luttermann T."/>
            <person name="Thieme E."/>
            <person name="Hassa J."/>
            <person name="Haak M."/>
            <person name="Wittchen M."/>
            <person name="Mentz A."/>
            <person name="Persicke M."/>
            <person name="Busche T."/>
            <person name="R C."/>
        </authorList>
    </citation>
    <scope>NUCLEOTIDE SEQUENCE [LARGE SCALE GENOMIC DNA]</scope>
    <source>
        <strain evidence="9 10">2019</strain>
    </source>
</reference>
<evidence type="ECO:0000256" key="7">
    <source>
        <dbReference type="SAM" id="MobiDB-lite"/>
    </source>
</evidence>
<dbReference type="PANTHER" id="PTHR43827:SF3">
    <property type="entry name" value="NADP-DEPENDENT OXIDOREDUCTASE DOMAIN-CONTAINING PROTEIN"/>
    <property type="match status" value="1"/>
</dbReference>
<proteinExistence type="inferred from homology"/>
<evidence type="ECO:0000256" key="1">
    <source>
        <dbReference type="ARBA" id="ARBA00007905"/>
    </source>
</evidence>
<dbReference type="EC" id="1.1.1.346" evidence="9"/>
<dbReference type="AlphaFoldDB" id="A0A6B8W331"/>
<evidence type="ECO:0000259" key="8">
    <source>
        <dbReference type="Pfam" id="PF00248"/>
    </source>
</evidence>
<evidence type="ECO:0000313" key="9">
    <source>
        <dbReference type="EMBL" id="QGU05336.1"/>
    </source>
</evidence>
<dbReference type="SUPFAM" id="SSF51430">
    <property type="entry name" value="NAD(P)-linked oxidoreductase"/>
    <property type="match status" value="1"/>
</dbReference>
<dbReference type="FunFam" id="3.20.20.100:FF:000015">
    <property type="entry name" value="Oxidoreductase, aldo/keto reductase family"/>
    <property type="match status" value="1"/>
</dbReference>
<dbReference type="InterPro" id="IPR018170">
    <property type="entry name" value="Aldo/ket_reductase_CS"/>
</dbReference>
<evidence type="ECO:0000313" key="10">
    <source>
        <dbReference type="Proteomes" id="UP000425178"/>
    </source>
</evidence>
<dbReference type="Pfam" id="PF00248">
    <property type="entry name" value="Aldo_ket_red"/>
    <property type="match status" value="1"/>
</dbReference>
<evidence type="ECO:0000256" key="2">
    <source>
        <dbReference type="ARBA" id="ARBA00022857"/>
    </source>
</evidence>
<accession>A0A6B8W331</accession>
<feature type="binding site" evidence="5">
    <location>
        <position position="108"/>
    </location>
    <ligand>
        <name>substrate</name>
    </ligand>
</feature>
<protein>
    <submittedName>
        <fullName evidence="9">2,5-diketo-D-gluconic acid reductase A</fullName>
        <ecNumber evidence="9">1.1.1.346</ecNumber>
    </submittedName>
</protein>
<keyword evidence="3 9" id="KW-0560">Oxidoreductase</keyword>
<gene>
    <name evidence="9" type="primary">dkgA</name>
    <name evidence="9" type="ORF">CETAM_10445</name>
</gene>
<feature type="domain" description="NADP-dependent oxidoreductase" evidence="8">
    <location>
        <begin position="25"/>
        <end position="262"/>
    </location>
</feature>
<sequence>MTPKVPAITLNDNTSIPQLGFGVFQIPPADTERLVSVALEAGYRHIDTAAIYGNEAGVGRAIAASGIPREELYVTTKLWNDRHDDAGAALDESLERLGLDRVDLYLIHWPCPAQNRYVEAWQQLVGLREKGLTTSIGVSNFLPEHIDRLSMTSRVTPVVNQIELHPALQQWKDIDAARVHGIRVEAWAPLGQGRTDLLEAPEIVDAATAHGVSPAQVIIRWHLQNGVILFPKSSHPERIRENIDVFGFELSSGEMADITSLDEGEDGRVGPHPSDVES</sequence>
<organism evidence="9 10">
    <name type="scientific">Corynebacterium comes</name>
    <dbReference type="NCBI Taxonomy" id="2675218"/>
    <lineage>
        <taxon>Bacteria</taxon>
        <taxon>Bacillati</taxon>
        <taxon>Actinomycetota</taxon>
        <taxon>Actinomycetes</taxon>
        <taxon>Mycobacteriales</taxon>
        <taxon>Corynebacteriaceae</taxon>
        <taxon>Corynebacterium</taxon>
    </lineage>
</organism>
<dbReference type="RefSeq" id="WP_156228798.1">
    <property type="nucleotide sequence ID" value="NZ_CP046453.1"/>
</dbReference>
<dbReference type="EMBL" id="CP046453">
    <property type="protein sequence ID" value="QGU05336.1"/>
    <property type="molecule type" value="Genomic_DNA"/>
</dbReference>